<dbReference type="Proteomes" id="UP001209878">
    <property type="component" value="Unassembled WGS sequence"/>
</dbReference>
<evidence type="ECO:0000259" key="3">
    <source>
        <dbReference type="Pfam" id="PF11977"/>
    </source>
</evidence>
<accession>A0AAD9ULF6</accession>
<evidence type="ECO:0008006" key="8">
    <source>
        <dbReference type="Google" id="ProtNLM"/>
    </source>
</evidence>
<organism evidence="6 7">
    <name type="scientific">Ridgeia piscesae</name>
    <name type="common">Tubeworm</name>
    <dbReference type="NCBI Taxonomy" id="27915"/>
    <lineage>
        <taxon>Eukaryota</taxon>
        <taxon>Metazoa</taxon>
        <taxon>Spiralia</taxon>
        <taxon>Lophotrochozoa</taxon>
        <taxon>Annelida</taxon>
        <taxon>Polychaeta</taxon>
        <taxon>Sedentaria</taxon>
        <taxon>Canalipalpata</taxon>
        <taxon>Sabellida</taxon>
        <taxon>Siboglinidae</taxon>
        <taxon>Ridgeia</taxon>
    </lineage>
</organism>
<evidence type="ECO:0000256" key="2">
    <source>
        <dbReference type="SAM" id="MobiDB-lite"/>
    </source>
</evidence>
<evidence type="ECO:0000256" key="1">
    <source>
        <dbReference type="ARBA" id="ARBA00038274"/>
    </source>
</evidence>
<dbReference type="InterPro" id="IPR021869">
    <property type="entry name" value="RNase_Zc3h12_NYN"/>
</dbReference>
<feature type="domain" description="N4BP1 first type I KH-domain" evidence="4">
    <location>
        <begin position="110"/>
        <end position="169"/>
    </location>
</feature>
<dbReference type="PANTHER" id="PTHR12876">
    <property type="entry name" value="N4BP1-RELATED"/>
    <property type="match status" value="1"/>
</dbReference>
<dbReference type="GO" id="GO:0036464">
    <property type="term" value="C:cytoplasmic ribonucleoprotein granule"/>
    <property type="evidence" value="ECO:0007669"/>
    <property type="project" value="TreeGrafter"/>
</dbReference>
<feature type="region of interest" description="Disordered" evidence="2">
    <location>
        <begin position="55"/>
        <end position="106"/>
    </location>
</feature>
<evidence type="ECO:0000313" key="7">
    <source>
        <dbReference type="Proteomes" id="UP001209878"/>
    </source>
</evidence>
<dbReference type="InterPro" id="IPR051101">
    <property type="entry name" value="ZC3H12/N4BP1_RNase_Reg"/>
</dbReference>
<dbReference type="FunFam" id="3.40.50.11980:FF:000001">
    <property type="entry name" value="ZC3H12A isoform 1"/>
    <property type="match status" value="1"/>
</dbReference>
<keyword evidence="7" id="KW-1185">Reference proteome</keyword>
<dbReference type="Pfam" id="PF23054">
    <property type="entry name" value="UBA_N4BP1_C"/>
    <property type="match status" value="1"/>
</dbReference>
<feature type="compositionally biased region" description="Basic and acidic residues" evidence="2">
    <location>
        <begin position="599"/>
        <end position="612"/>
    </location>
</feature>
<name>A0AAD9ULF6_RIDPI</name>
<dbReference type="InterPro" id="IPR056629">
    <property type="entry name" value="KH_N4BP1_1st"/>
</dbReference>
<feature type="compositionally biased region" description="Basic residues" evidence="2">
    <location>
        <begin position="87"/>
        <end position="99"/>
    </location>
</feature>
<dbReference type="Gene3D" id="3.40.50.11980">
    <property type="match status" value="1"/>
</dbReference>
<dbReference type="EMBL" id="JAODUO010000006">
    <property type="protein sequence ID" value="KAK2193838.1"/>
    <property type="molecule type" value="Genomic_DNA"/>
</dbReference>
<feature type="region of interest" description="Disordered" evidence="2">
    <location>
        <begin position="300"/>
        <end position="352"/>
    </location>
</feature>
<dbReference type="InterPro" id="IPR056578">
    <property type="entry name" value="UBA_N4BP1_C"/>
</dbReference>
<dbReference type="Pfam" id="PF23050">
    <property type="entry name" value="KH_N4BP1_1st"/>
    <property type="match status" value="1"/>
</dbReference>
<dbReference type="AlphaFoldDB" id="A0AAD9ULF6"/>
<evidence type="ECO:0000313" key="6">
    <source>
        <dbReference type="EMBL" id="KAK2193838.1"/>
    </source>
</evidence>
<reference evidence="6" key="1">
    <citation type="journal article" date="2023" name="Mol. Biol. Evol.">
        <title>Third-Generation Sequencing Reveals the Adaptive Role of the Epigenome in Three Deep-Sea Polychaetes.</title>
        <authorList>
            <person name="Perez M."/>
            <person name="Aroh O."/>
            <person name="Sun Y."/>
            <person name="Lan Y."/>
            <person name="Juniper S.K."/>
            <person name="Young C.R."/>
            <person name="Angers B."/>
            <person name="Qian P.Y."/>
        </authorList>
    </citation>
    <scope>NUCLEOTIDE SEQUENCE</scope>
    <source>
        <strain evidence="6">R07B-5</strain>
    </source>
</reference>
<evidence type="ECO:0000259" key="5">
    <source>
        <dbReference type="Pfam" id="PF23054"/>
    </source>
</evidence>
<dbReference type="GO" id="GO:0005634">
    <property type="term" value="C:nucleus"/>
    <property type="evidence" value="ECO:0007669"/>
    <property type="project" value="TreeGrafter"/>
</dbReference>
<feature type="domain" description="RNase NYN" evidence="3">
    <location>
        <begin position="885"/>
        <end position="1041"/>
    </location>
</feature>
<protein>
    <recommendedName>
        <fullName evidence="8">RNase NYN domain-containing protein</fullName>
    </recommendedName>
</protein>
<feature type="region of interest" description="Disordered" evidence="2">
    <location>
        <begin position="1119"/>
        <end position="1153"/>
    </location>
</feature>
<feature type="domain" description="N4BP1 C-terminal UBA" evidence="5">
    <location>
        <begin position="1146"/>
        <end position="1192"/>
    </location>
</feature>
<feature type="region of interest" description="Disordered" evidence="2">
    <location>
        <begin position="857"/>
        <end position="876"/>
    </location>
</feature>
<gene>
    <name evidence="6" type="ORF">NP493_5g13018</name>
</gene>
<proteinExistence type="inferred from homology"/>
<feature type="compositionally biased region" description="Low complexity" evidence="2">
    <location>
        <begin position="857"/>
        <end position="868"/>
    </location>
</feature>
<feature type="compositionally biased region" description="Low complexity" evidence="2">
    <location>
        <begin position="1088"/>
        <end position="1106"/>
    </location>
</feature>
<comment type="caution">
    <text evidence="6">The sequence shown here is derived from an EMBL/GenBank/DDBJ whole genome shotgun (WGS) entry which is preliminary data.</text>
</comment>
<feature type="compositionally biased region" description="Polar residues" evidence="2">
    <location>
        <begin position="302"/>
        <end position="315"/>
    </location>
</feature>
<evidence type="ECO:0000259" key="4">
    <source>
        <dbReference type="Pfam" id="PF23050"/>
    </source>
</evidence>
<feature type="compositionally biased region" description="Low complexity" evidence="2">
    <location>
        <begin position="585"/>
        <end position="595"/>
    </location>
</feature>
<feature type="region of interest" description="Disordered" evidence="2">
    <location>
        <begin position="562"/>
        <end position="613"/>
    </location>
</feature>
<feature type="region of interest" description="Disordered" evidence="2">
    <location>
        <begin position="1064"/>
        <end position="1107"/>
    </location>
</feature>
<feature type="compositionally biased region" description="Basic residues" evidence="2">
    <location>
        <begin position="573"/>
        <end position="584"/>
    </location>
</feature>
<dbReference type="GO" id="GO:0004521">
    <property type="term" value="F:RNA endonuclease activity"/>
    <property type="evidence" value="ECO:0007669"/>
    <property type="project" value="TreeGrafter"/>
</dbReference>
<dbReference type="Pfam" id="PF11977">
    <property type="entry name" value="RNase_Zc3h12a"/>
    <property type="match status" value="1"/>
</dbReference>
<dbReference type="PANTHER" id="PTHR12876:SF35">
    <property type="entry name" value="LD08718P-RELATED"/>
    <property type="match status" value="1"/>
</dbReference>
<dbReference type="GO" id="GO:0003729">
    <property type="term" value="F:mRNA binding"/>
    <property type="evidence" value="ECO:0007669"/>
    <property type="project" value="TreeGrafter"/>
</dbReference>
<sequence length="1195" mass="131924">MLSAILTGQFRSGGRFFNLQRLQVITTVRGGGHPACEFFLVDDCALAARSHEDMYKKKKSKKNHGREDMQDSPSDIFKGSGGSRDRALRKKTISGKKERKMAAQTDERVDEMIVPKCRVWNIEEKQSHIQDRFHVEIVYGARHDQDQWIGVKGEQENRDLAKGYIKALVAPTEGITVNYPEEIHDVLINPTVLVKLEQQSKAVVMFSPGQRGELRILGCDTLSVTLALSTVEDLINKYLQEQTNESATAAFKAPSQQATKRLDNELRRLSSENGVVIISEDDYSDMNNAVKRTILGWLHENQGPSQGQAETSQGQAEPVAGTSALDSPDVIIVDNDPDEHLPPRETVSPGTNLSMMLQDTNFSTTPDDDSPVRESSLGGKHEKPYIITVDESPSLEEIDSGSLSLTQNLLTIFAREKGYSAHEIQVVFETHGRNLAASTFLQLLVANRKVKVDAAEPQFPVDTERKLQADAKSAVAAQSSCVESVGSSGTSDSPLARAAAVAQVQFGGGSVSPPTVTSSQTPPKALNGYLTQLRKDMTEEGECNDVDELKKKNAVRQKLLHKAFEKQTSSVKKPIRRKKHKKKSAGSNVSPSSSSATDAHGDDTVGDVHDLTANDSDSDIEFVAYYPSENTGATPKMQKYPAAIAHSFSAKSAGVTPAQRNMLELSGTVNSGDVNTPVDAPHANTSQGLKGKVSELDDFSLPFAVNEPSAASTPCVDIATVKADADPKVQVVDLTSSMEDVTRPISAVPKQNGAFAAGRSKFGTMPGPQLAKGSVEAVAASAVAAVANMTELASKKMRYTPPIPVIPTIRTFQPFMWQPQQQLQQQQQKQQQQQLHWQLQQQRQQLQLQKQHQQLRQQQQQQLRQPQQKNQPVTSSTIMPANSRLRYIVIDGSNVAMAHGNDSVFSCKGIQLCIDYFRQRGHKEITAFVPQWRTQTAIRPDYPISDQYLLNKLKAEGVLVFTPCRRVQGKNIVCYDDRFHLRLAHTTDGVIVSNDNFRDLWNDNIEWRDVIENRLLMYSFVGDLFMVPDDPLGRNGPTLDELLTKPIPISYRCPQYANMSVQPSQRPWFGNGPVHQQLPSVTAGGGVAQQQPHQQHWQSQQTATWQRVGQPLRQLSSGTWPTVTAAASSSPQDKNRKTQAQPKSNPRTQQDTARLTSELKGVFPEHEDAIRTILTRHPSETDLNLLSGYVLEIAQ</sequence>
<comment type="similarity">
    <text evidence="1">Belongs to the N4BP1 family.</text>
</comment>